<feature type="compositionally biased region" description="Polar residues" evidence="1">
    <location>
        <begin position="1"/>
        <end position="18"/>
    </location>
</feature>
<reference evidence="2" key="1">
    <citation type="journal article" date="2020" name="Stud. Mycol.">
        <title>101 Dothideomycetes genomes: a test case for predicting lifestyles and emergence of pathogens.</title>
        <authorList>
            <person name="Haridas S."/>
            <person name="Albert R."/>
            <person name="Binder M."/>
            <person name="Bloem J."/>
            <person name="Labutti K."/>
            <person name="Salamov A."/>
            <person name="Andreopoulos B."/>
            <person name="Baker S."/>
            <person name="Barry K."/>
            <person name="Bills G."/>
            <person name="Bluhm B."/>
            <person name="Cannon C."/>
            <person name="Castanera R."/>
            <person name="Culley D."/>
            <person name="Daum C."/>
            <person name="Ezra D."/>
            <person name="Gonzalez J."/>
            <person name="Henrissat B."/>
            <person name="Kuo A."/>
            <person name="Liang C."/>
            <person name="Lipzen A."/>
            <person name="Lutzoni F."/>
            <person name="Magnuson J."/>
            <person name="Mondo S."/>
            <person name="Nolan M."/>
            <person name="Ohm R."/>
            <person name="Pangilinan J."/>
            <person name="Park H.-J."/>
            <person name="Ramirez L."/>
            <person name="Alfaro M."/>
            <person name="Sun H."/>
            <person name="Tritt A."/>
            <person name="Yoshinaga Y."/>
            <person name="Zwiers L.-H."/>
            <person name="Turgeon B."/>
            <person name="Goodwin S."/>
            <person name="Spatafora J."/>
            <person name="Crous P."/>
            <person name="Grigoriev I."/>
        </authorList>
    </citation>
    <scope>NUCLEOTIDE SEQUENCE</scope>
    <source>
        <strain evidence="2">CBS 133067</strain>
    </source>
</reference>
<organism evidence="2 3">
    <name type="scientific">Rhizodiscina lignyota</name>
    <dbReference type="NCBI Taxonomy" id="1504668"/>
    <lineage>
        <taxon>Eukaryota</taxon>
        <taxon>Fungi</taxon>
        <taxon>Dikarya</taxon>
        <taxon>Ascomycota</taxon>
        <taxon>Pezizomycotina</taxon>
        <taxon>Dothideomycetes</taxon>
        <taxon>Pleosporomycetidae</taxon>
        <taxon>Aulographales</taxon>
        <taxon>Rhizodiscinaceae</taxon>
        <taxon>Rhizodiscina</taxon>
    </lineage>
</organism>
<keyword evidence="3" id="KW-1185">Reference proteome</keyword>
<protein>
    <submittedName>
        <fullName evidence="2">Uncharacterized protein</fullName>
    </submittedName>
</protein>
<dbReference type="EMBL" id="ML978123">
    <property type="protein sequence ID" value="KAF2101440.1"/>
    <property type="molecule type" value="Genomic_DNA"/>
</dbReference>
<evidence type="ECO:0000313" key="2">
    <source>
        <dbReference type="EMBL" id="KAF2101440.1"/>
    </source>
</evidence>
<evidence type="ECO:0000256" key="1">
    <source>
        <dbReference type="SAM" id="MobiDB-lite"/>
    </source>
</evidence>
<proteinExistence type="predicted"/>
<gene>
    <name evidence="2" type="ORF">NA57DRAFT_72883</name>
</gene>
<feature type="region of interest" description="Disordered" evidence="1">
    <location>
        <begin position="1"/>
        <end position="83"/>
    </location>
</feature>
<dbReference type="AlphaFoldDB" id="A0A9P4M8U9"/>
<evidence type="ECO:0000313" key="3">
    <source>
        <dbReference type="Proteomes" id="UP000799772"/>
    </source>
</evidence>
<name>A0A9P4M8U9_9PEZI</name>
<feature type="compositionally biased region" description="Pro residues" evidence="1">
    <location>
        <begin position="32"/>
        <end position="41"/>
    </location>
</feature>
<accession>A0A9P4M8U9</accession>
<dbReference type="Proteomes" id="UP000799772">
    <property type="component" value="Unassembled WGS sequence"/>
</dbReference>
<dbReference type="OrthoDB" id="5375264at2759"/>
<sequence>MNSEPSTPDMKPTNSFTPVNPDIKKEETPETSVPPSPPKTPVNPLKGRKRKNTSDGASDEKPAAAKKAKARKVAGNPEDLSSADRILYKMKMDGKSWAEIIAAIETATGEKKPRQTLLSRYATVTAVMSAVKEDDYETLKEAVHEVDAAIEQQVKDLRAKRFYKVAELMQEKGTELYPAGAVEKCYKKISTTSATPAIPSPAADTEE</sequence>
<comment type="caution">
    <text evidence="2">The sequence shown here is derived from an EMBL/GenBank/DDBJ whole genome shotgun (WGS) entry which is preliminary data.</text>
</comment>